<organism evidence="3 4">
    <name type="scientific">Acrasis kona</name>
    <dbReference type="NCBI Taxonomy" id="1008807"/>
    <lineage>
        <taxon>Eukaryota</taxon>
        <taxon>Discoba</taxon>
        <taxon>Heterolobosea</taxon>
        <taxon>Tetramitia</taxon>
        <taxon>Eutetramitia</taxon>
        <taxon>Acrasidae</taxon>
        <taxon>Acrasis</taxon>
    </lineage>
</organism>
<dbReference type="InterPro" id="IPR051685">
    <property type="entry name" value="Ycf3/AcsC/BcsC/TPR_MFPF"/>
</dbReference>
<evidence type="ECO:0000313" key="4">
    <source>
        <dbReference type="Proteomes" id="UP001431209"/>
    </source>
</evidence>
<dbReference type="EMBL" id="JAOPGA020000870">
    <property type="protein sequence ID" value="KAL0482570.1"/>
    <property type="molecule type" value="Genomic_DNA"/>
</dbReference>
<dbReference type="SUPFAM" id="SSF48452">
    <property type="entry name" value="TPR-like"/>
    <property type="match status" value="2"/>
</dbReference>
<name>A0AAW2YZD9_9EUKA</name>
<accession>A0AAW2YZD9</accession>
<sequence>MNRVLQTFLRTTSGRTQCIKRSYAYNKKKIQEMYKLITNKMYSEMIHRCEVDIHNAIDHDPTGETVLDAIYFKSYAHAQKGEIKEALRDMEYLVFIHDPKNIPAILSKAAVLKVLGQEEERQELLRTVLERDPNNRIATFEIVKTIMKNRIRFKQELKILENVLSFQEKDIDLLFLKIDICLYLNKTDLLIGYYNNILEIDPNNQKAQFGWSQQAVLKTEPDVEENKAAYMFFKKFMDNPHNSNHKKGYFYKALSLYNLERYEDCIGVLERLMIISYSCNANILYGKCLVKLKRYAEAIDYFEAAIIVSKYLSPEAWKFRAISLCRIGMVQDAVESFATAINLCDGEGEPKLLTSLLLGKAYALARLKEWNETMSVCDIILEKDLDNLRAHYLRVIASKHITQ</sequence>
<reference evidence="3 4" key="1">
    <citation type="submission" date="2024-03" db="EMBL/GenBank/DDBJ databases">
        <title>The Acrasis kona genome and developmental transcriptomes reveal deep origins of eukaryotic multicellular pathways.</title>
        <authorList>
            <person name="Sheikh S."/>
            <person name="Fu C.-J."/>
            <person name="Brown M.W."/>
            <person name="Baldauf S.L."/>
        </authorList>
    </citation>
    <scope>NUCLEOTIDE SEQUENCE [LARGE SCALE GENOMIC DNA]</scope>
    <source>
        <strain evidence="3 4">ATCC MYA-3509</strain>
    </source>
</reference>
<dbReference type="AlphaFoldDB" id="A0AAW2YZD9"/>
<proteinExistence type="predicted"/>
<keyword evidence="1" id="KW-0677">Repeat</keyword>
<dbReference type="PANTHER" id="PTHR44943">
    <property type="entry name" value="CELLULOSE SYNTHASE OPERON PROTEIN C"/>
    <property type="match status" value="1"/>
</dbReference>
<dbReference type="SMART" id="SM00028">
    <property type="entry name" value="TPR"/>
    <property type="match status" value="5"/>
</dbReference>
<gene>
    <name evidence="3" type="ORF">AKO1_014445</name>
</gene>
<evidence type="ECO:0000256" key="1">
    <source>
        <dbReference type="ARBA" id="ARBA00022737"/>
    </source>
</evidence>
<evidence type="ECO:0008006" key="5">
    <source>
        <dbReference type="Google" id="ProtNLM"/>
    </source>
</evidence>
<evidence type="ECO:0000313" key="3">
    <source>
        <dbReference type="EMBL" id="KAL0482570.1"/>
    </source>
</evidence>
<dbReference type="Pfam" id="PF12895">
    <property type="entry name" value="ANAPC3"/>
    <property type="match status" value="1"/>
</dbReference>
<keyword evidence="4" id="KW-1185">Reference proteome</keyword>
<keyword evidence="2" id="KW-0802">TPR repeat</keyword>
<protein>
    <recommendedName>
        <fullName evidence="5">Tetratricopeptide repeat protein</fullName>
    </recommendedName>
</protein>
<evidence type="ECO:0000256" key="2">
    <source>
        <dbReference type="ARBA" id="ARBA00022803"/>
    </source>
</evidence>
<dbReference type="InterPro" id="IPR019734">
    <property type="entry name" value="TPR_rpt"/>
</dbReference>
<dbReference type="InterPro" id="IPR011990">
    <property type="entry name" value="TPR-like_helical_dom_sf"/>
</dbReference>
<comment type="caution">
    <text evidence="3">The sequence shown here is derived from an EMBL/GenBank/DDBJ whole genome shotgun (WGS) entry which is preliminary data.</text>
</comment>
<dbReference type="PANTHER" id="PTHR44943:SF8">
    <property type="entry name" value="TPR REPEAT-CONTAINING PROTEIN MJ0263"/>
    <property type="match status" value="1"/>
</dbReference>
<dbReference type="Proteomes" id="UP001431209">
    <property type="component" value="Unassembled WGS sequence"/>
</dbReference>
<dbReference type="Gene3D" id="1.25.40.10">
    <property type="entry name" value="Tetratricopeptide repeat domain"/>
    <property type="match status" value="2"/>
</dbReference>